<dbReference type="Proteomes" id="UP001557470">
    <property type="component" value="Unassembled WGS sequence"/>
</dbReference>
<dbReference type="PANTHER" id="PTHR31025">
    <property type="entry name" value="SI:CH211-196P9.1-RELATED"/>
    <property type="match status" value="1"/>
</dbReference>
<name>A0ABD0W4R9_UMBPY</name>
<proteinExistence type="predicted"/>
<comment type="caution">
    <text evidence="2">The sequence shown here is derived from an EMBL/GenBank/DDBJ whole genome shotgun (WGS) entry which is preliminary data.</text>
</comment>
<feature type="compositionally biased region" description="Basic and acidic residues" evidence="1">
    <location>
        <begin position="142"/>
        <end position="153"/>
    </location>
</feature>
<dbReference type="AlphaFoldDB" id="A0ABD0W4R9"/>
<evidence type="ECO:0000313" key="3">
    <source>
        <dbReference type="Proteomes" id="UP001557470"/>
    </source>
</evidence>
<reference evidence="2 3" key="1">
    <citation type="submission" date="2024-06" db="EMBL/GenBank/DDBJ databases">
        <authorList>
            <person name="Pan Q."/>
            <person name="Wen M."/>
            <person name="Jouanno E."/>
            <person name="Zahm M."/>
            <person name="Klopp C."/>
            <person name="Cabau C."/>
            <person name="Louis A."/>
            <person name="Berthelot C."/>
            <person name="Parey E."/>
            <person name="Roest Crollius H."/>
            <person name="Montfort J."/>
            <person name="Robinson-Rechavi M."/>
            <person name="Bouchez O."/>
            <person name="Lampietro C."/>
            <person name="Lopez Roques C."/>
            <person name="Donnadieu C."/>
            <person name="Postlethwait J."/>
            <person name="Bobe J."/>
            <person name="Verreycken H."/>
            <person name="Guiguen Y."/>
        </authorList>
    </citation>
    <scope>NUCLEOTIDE SEQUENCE [LARGE SCALE GENOMIC DNA]</scope>
    <source>
        <strain evidence="2">Up_M1</strain>
        <tissue evidence="2">Testis</tissue>
    </source>
</reference>
<sequence>MEAASPGMPPDTSPTTNTEEHSQPLQALLQKKAPQILTEYETTGILSGLSRKLLVKTCIGDLVEKCGFYPLSSEKLAVVKSIITTFPSLSVRVDGQGEGFEHYYDPVSHCGFLETKLRNLRRNLEQGQRRYRKRKVTNDITGPKKPDTTEDGHASSTNEWATLIKRLRPSAENLSAIKSGMEITYTCRRS</sequence>
<keyword evidence="3" id="KW-1185">Reference proteome</keyword>
<feature type="region of interest" description="Disordered" evidence="1">
    <location>
        <begin position="1"/>
        <end position="24"/>
    </location>
</feature>
<accession>A0ABD0W4R9</accession>
<evidence type="ECO:0000313" key="2">
    <source>
        <dbReference type="EMBL" id="KAL0964055.1"/>
    </source>
</evidence>
<organism evidence="2 3">
    <name type="scientific">Umbra pygmaea</name>
    <name type="common">Eastern mudminnow</name>
    <dbReference type="NCBI Taxonomy" id="75934"/>
    <lineage>
        <taxon>Eukaryota</taxon>
        <taxon>Metazoa</taxon>
        <taxon>Chordata</taxon>
        <taxon>Craniata</taxon>
        <taxon>Vertebrata</taxon>
        <taxon>Euteleostomi</taxon>
        <taxon>Actinopterygii</taxon>
        <taxon>Neopterygii</taxon>
        <taxon>Teleostei</taxon>
        <taxon>Protacanthopterygii</taxon>
        <taxon>Esociformes</taxon>
        <taxon>Umbridae</taxon>
        <taxon>Umbra</taxon>
    </lineage>
</organism>
<dbReference type="PANTHER" id="PTHR31025:SF28">
    <property type="match status" value="1"/>
</dbReference>
<feature type="region of interest" description="Disordered" evidence="1">
    <location>
        <begin position="126"/>
        <end position="156"/>
    </location>
</feature>
<dbReference type="EMBL" id="JAGEUA010000010">
    <property type="protein sequence ID" value="KAL0964055.1"/>
    <property type="molecule type" value="Genomic_DNA"/>
</dbReference>
<protein>
    <submittedName>
        <fullName evidence="2">Uncharacterized protein</fullName>
    </submittedName>
</protein>
<gene>
    <name evidence="2" type="ORF">UPYG_G00317700</name>
</gene>
<evidence type="ECO:0000256" key="1">
    <source>
        <dbReference type="SAM" id="MobiDB-lite"/>
    </source>
</evidence>